<gene>
    <name evidence="2" type="ORF">S01H4_07747</name>
</gene>
<dbReference type="InterPro" id="IPR038461">
    <property type="entry name" value="Schlafen_AlbA_2_dom_sf"/>
</dbReference>
<name>X0Z4B3_9ZZZZ</name>
<dbReference type="AlphaFoldDB" id="X0Z4B3"/>
<sequence>MNYKRFKELVRGKEKRTVDFKLESYVFKIKNLKLKGELAKDICAMANNGNVASYIIFGVSDSGLSFKSVNNEKLTDDNIQTFCKKAISPIPKVKLNRECWKNADSKHGEKIFVIIQVGPHARRAYRLNQDFISYKKSLCFRRNEVWIRRGSTSDLATPE</sequence>
<evidence type="ECO:0000259" key="1">
    <source>
        <dbReference type="Pfam" id="PF04326"/>
    </source>
</evidence>
<organism evidence="2">
    <name type="scientific">marine sediment metagenome</name>
    <dbReference type="NCBI Taxonomy" id="412755"/>
    <lineage>
        <taxon>unclassified sequences</taxon>
        <taxon>metagenomes</taxon>
        <taxon>ecological metagenomes</taxon>
    </lineage>
</organism>
<feature type="domain" description="Schlafen AlbA-2" evidence="1">
    <location>
        <begin position="14"/>
        <end position="155"/>
    </location>
</feature>
<evidence type="ECO:0000313" key="2">
    <source>
        <dbReference type="EMBL" id="GAG64215.1"/>
    </source>
</evidence>
<dbReference type="Gene3D" id="3.30.950.30">
    <property type="entry name" value="Schlafen, AAA domain"/>
    <property type="match status" value="1"/>
</dbReference>
<feature type="non-terminal residue" evidence="2">
    <location>
        <position position="159"/>
    </location>
</feature>
<proteinExistence type="predicted"/>
<protein>
    <recommendedName>
        <fullName evidence="1">Schlafen AlbA-2 domain-containing protein</fullName>
    </recommendedName>
</protein>
<reference evidence="2" key="1">
    <citation type="journal article" date="2014" name="Front. Microbiol.">
        <title>High frequency of phylogenetically diverse reductive dehalogenase-homologous genes in deep subseafloor sedimentary metagenomes.</title>
        <authorList>
            <person name="Kawai M."/>
            <person name="Futagami T."/>
            <person name="Toyoda A."/>
            <person name="Takaki Y."/>
            <person name="Nishi S."/>
            <person name="Hori S."/>
            <person name="Arai W."/>
            <person name="Tsubouchi T."/>
            <person name="Morono Y."/>
            <person name="Uchiyama I."/>
            <person name="Ito T."/>
            <person name="Fujiyama A."/>
            <person name="Inagaki F."/>
            <person name="Takami H."/>
        </authorList>
    </citation>
    <scope>NUCLEOTIDE SEQUENCE</scope>
    <source>
        <strain evidence="2">Expedition CK06-06</strain>
    </source>
</reference>
<accession>X0Z4B3</accession>
<comment type="caution">
    <text evidence="2">The sequence shown here is derived from an EMBL/GenBank/DDBJ whole genome shotgun (WGS) entry which is preliminary data.</text>
</comment>
<dbReference type="Pfam" id="PF04326">
    <property type="entry name" value="SLFN_AlbA_2"/>
    <property type="match status" value="1"/>
</dbReference>
<dbReference type="InterPro" id="IPR007421">
    <property type="entry name" value="Schlafen_AlbA_2_dom"/>
</dbReference>
<dbReference type="EMBL" id="BART01002572">
    <property type="protein sequence ID" value="GAG64215.1"/>
    <property type="molecule type" value="Genomic_DNA"/>
</dbReference>